<sequence length="187" mass="20477">MRTMTQRALLLLFLPLLAFTGRLSAQNATAYELTVDYAIMGFGRIATCDSNYEIDAIMQNGSTSLIAFGSLDGLNVGEVRYFPPQTITFTSDNPVTRIAIWSKRKISCSKTADAGERDYSLPAGNITWFDVNVGGLFTGYDLESNMHITIKPALITTAIPTNGNVINRTGSALHDAPKTFVELSRER</sequence>
<name>A0A2P8G9Z7_9BACT</name>
<reference evidence="2 3" key="1">
    <citation type="submission" date="2018-03" db="EMBL/GenBank/DDBJ databases">
        <title>Genomic Encyclopedia of Archaeal and Bacterial Type Strains, Phase II (KMG-II): from individual species to whole genera.</title>
        <authorList>
            <person name="Goeker M."/>
        </authorList>
    </citation>
    <scope>NUCLEOTIDE SEQUENCE [LARGE SCALE GENOMIC DNA]</scope>
    <source>
        <strain evidence="2 3">DSM 18107</strain>
    </source>
</reference>
<accession>A0A2P8G9Z7</accession>
<dbReference type="Proteomes" id="UP000240978">
    <property type="component" value="Unassembled WGS sequence"/>
</dbReference>
<proteinExistence type="predicted"/>
<keyword evidence="3" id="KW-1185">Reference proteome</keyword>
<evidence type="ECO:0000313" key="3">
    <source>
        <dbReference type="Proteomes" id="UP000240978"/>
    </source>
</evidence>
<organism evidence="2 3">
    <name type="scientific">Chitinophaga ginsengisoli</name>
    <dbReference type="NCBI Taxonomy" id="363837"/>
    <lineage>
        <taxon>Bacteria</taxon>
        <taxon>Pseudomonadati</taxon>
        <taxon>Bacteroidota</taxon>
        <taxon>Chitinophagia</taxon>
        <taxon>Chitinophagales</taxon>
        <taxon>Chitinophagaceae</taxon>
        <taxon>Chitinophaga</taxon>
    </lineage>
</organism>
<evidence type="ECO:0000313" key="2">
    <source>
        <dbReference type="EMBL" id="PSL30715.1"/>
    </source>
</evidence>
<protein>
    <submittedName>
        <fullName evidence="2">Uncharacterized protein</fullName>
    </submittedName>
</protein>
<dbReference type="RefSeq" id="WP_106602570.1">
    <property type="nucleotide sequence ID" value="NZ_PYGK01000005.1"/>
</dbReference>
<gene>
    <name evidence="2" type="ORF">CLV42_10576</name>
</gene>
<keyword evidence="1" id="KW-0732">Signal</keyword>
<dbReference type="EMBL" id="PYGK01000005">
    <property type="protein sequence ID" value="PSL30715.1"/>
    <property type="molecule type" value="Genomic_DNA"/>
</dbReference>
<evidence type="ECO:0000256" key="1">
    <source>
        <dbReference type="SAM" id="SignalP"/>
    </source>
</evidence>
<comment type="caution">
    <text evidence="2">The sequence shown here is derived from an EMBL/GenBank/DDBJ whole genome shotgun (WGS) entry which is preliminary data.</text>
</comment>
<dbReference type="AlphaFoldDB" id="A0A2P8G9Z7"/>
<dbReference type="OrthoDB" id="657507at2"/>
<feature type="signal peptide" evidence="1">
    <location>
        <begin position="1"/>
        <end position="25"/>
    </location>
</feature>
<feature type="chain" id="PRO_5015116899" evidence="1">
    <location>
        <begin position="26"/>
        <end position="187"/>
    </location>
</feature>